<sequence>MANASVDVLVGATFAADQLPPAVTLLFQKTLPSIAAHLKWIPYGHTATVLSSLSVAEPQPTHACTILLVRLMDIQHSHPELRHEPPDVAAIERFRRAVETHVAMNPIRHVVILPCPPPPDMLQDDMYMQQEATFLRQLPRSVHVLSNVIHGSGGIDPPMAYYDKLADVAMHSPYTPSMMAYLTLVTGRQICRVFRTLKKVLVFDCDHTLWSGVVSEDGVDGVRVTPAHQAMQRFLVQQLKRGMLLCLCSKNILEDVRTVFDTHPDMVLKWDTDVLVARVNHDPKSKNVAAIAAQLNVGLDSVVFFDDNIVECQEVSQNVPAVTVVHVPTVPDLPSNFLATCWALDRPFGADDHVTDEDTNRTAMYRQHLAAIEDSSTSAVVVTPETLQLSLAMHIDMQFVDPDTSPASHVERLVQLCQRTNQFNCNTKYARTWSTVAHVLAFPGRILYAHVTDRYGHYGLVGLIASTSREDSLDIPLFLLSCRVLNRGVEHAMLQHLATNTPKATTISIAFHSTLRNIPAATFLQQLPHVRVEATPDVNADDVLYQVSAAAARQLHQEPTLATTTTTQNTGVDVQGGECGLPTLAFSTLNEFEGFLGTLKVEAVPIDQVAKFRRQQREAVKQLQPTERIWTTNNVADRRLCPQCQTHTIASTSQCTFARCRSCCYLVQKWLQRAHHVHPKAREAALALLAAAHIDASPKSTRCQIHTNSRRAND</sequence>
<organism evidence="2 3">
    <name type="scientific">Aphanomyces stellatus</name>
    <dbReference type="NCBI Taxonomy" id="120398"/>
    <lineage>
        <taxon>Eukaryota</taxon>
        <taxon>Sar</taxon>
        <taxon>Stramenopiles</taxon>
        <taxon>Oomycota</taxon>
        <taxon>Saprolegniomycetes</taxon>
        <taxon>Saprolegniales</taxon>
        <taxon>Verrucalvaceae</taxon>
        <taxon>Aphanomyces</taxon>
    </lineage>
</organism>
<reference evidence="2 3" key="1">
    <citation type="submission" date="2019-03" db="EMBL/GenBank/DDBJ databases">
        <authorList>
            <person name="Gaulin E."/>
            <person name="Dumas B."/>
        </authorList>
    </citation>
    <scope>NUCLEOTIDE SEQUENCE [LARGE SCALE GENOMIC DNA]</scope>
    <source>
        <strain evidence="2">CBS 568.67</strain>
    </source>
</reference>
<evidence type="ECO:0000313" key="3">
    <source>
        <dbReference type="Proteomes" id="UP000332933"/>
    </source>
</evidence>
<dbReference type="NCBIfam" id="TIGR01686">
    <property type="entry name" value="FkbH"/>
    <property type="match status" value="1"/>
</dbReference>
<dbReference type="InterPro" id="IPR023214">
    <property type="entry name" value="HAD_sf"/>
</dbReference>
<keyword evidence="3" id="KW-1185">Reference proteome</keyword>
<dbReference type="EMBL" id="CAADRA010005369">
    <property type="protein sequence ID" value="VFT89138.1"/>
    <property type="molecule type" value="Genomic_DNA"/>
</dbReference>
<name>A0A485KV74_9STRA</name>
<dbReference type="Proteomes" id="UP000332933">
    <property type="component" value="Unassembled WGS sequence"/>
</dbReference>
<protein>
    <submittedName>
        <fullName evidence="2">Aste57867_12285 protein</fullName>
    </submittedName>
</protein>
<dbReference type="AlphaFoldDB" id="A0A485KV74"/>
<dbReference type="InterPro" id="IPR010033">
    <property type="entry name" value="HAD_SF_ppase_IIIC"/>
</dbReference>
<dbReference type="NCBIfam" id="TIGR01681">
    <property type="entry name" value="HAD-SF-IIIC"/>
    <property type="match status" value="1"/>
</dbReference>
<dbReference type="OrthoDB" id="5334845at2759"/>
<dbReference type="EMBL" id="VJMH01005348">
    <property type="protein sequence ID" value="KAF0697011.1"/>
    <property type="molecule type" value="Genomic_DNA"/>
</dbReference>
<reference evidence="1" key="2">
    <citation type="submission" date="2019-06" db="EMBL/GenBank/DDBJ databases">
        <title>Genomics analysis of Aphanomyces spp. identifies a new class of oomycete effector associated with host adaptation.</title>
        <authorList>
            <person name="Gaulin E."/>
        </authorList>
    </citation>
    <scope>NUCLEOTIDE SEQUENCE</scope>
    <source>
        <strain evidence="1">CBS 578.67</strain>
    </source>
</reference>
<dbReference type="InterPro" id="IPR036412">
    <property type="entry name" value="HAD-like_sf"/>
</dbReference>
<evidence type="ECO:0000313" key="1">
    <source>
        <dbReference type="EMBL" id="KAF0697011.1"/>
    </source>
</evidence>
<accession>A0A485KV74</accession>
<proteinExistence type="predicted"/>
<gene>
    <name evidence="2" type="primary">Aste57867_12285</name>
    <name evidence="1" type="ORF">As57867_012240</name>
    <name evidence="2" type="ORF">ASTE57867_12285</name>
</gene>
<dbReference type="InterPro" id="IPR010037">
    <property type="entry name" value="FkbH_domain"/>
</dbReference>
<dbReference type="Gene3D" id="3.40.50.1000">
    <property type="entry name" value="HAD superfamily/HAD-like"/>
    <property type="match status" value="1"/>
</dbReference>
<dbReference type="SUPFAM" id="SSF56784">
    <property type="entry name" value="HAD-like"/>
    <property type="match status" value="1"/>
</dbReference>
<evidence type="ECO:0000313" key="2">
    <source>
        <dbReference type="EMBL" id="VFT89138.1"/>
    </source>
</evidence>